<evidence type="ECO:0000313" key="8">
    <source>
        <dbReference type="EMBL" id="KAG9254833.1"/>
    </source>
</evidence>
<keyword evidence="3" id="KW-0805">Transcription regulation</keyword>
<keyword evidence="6" id="KW-0539">Nucleus</keyword>
<keyword evidence="1" id="KW-0479">Metal-binding</keyword>
<evidence type="ECO:0000256" key="6">
    <source>
        <dbReference type="ARBA" id="ARBA00023242"/>
    </source>
</evidence>
<dbReference type="GO" id="GO:0000981">
    <property type="term" value="F:DNA-binding transcription factor activity, RNA polymerase II-specific"/>
    <property type="evidence" value="ECO:0007669"/>
    <property type="project" value="InterPro"/>
</dbReference>
<reference evidence="8" key="1">
    <citation type="journal article" date="2021" name="IMA Fungus">
        <title>Genomic characterization of three marine fungi, including Emericellopsis atlantica sp. nov. with signatures of a generalist lifestyle and marine biomass degradation.</title>
        <authorList>
            <person name="Hagestad O.C."/>
            <person name="Hou L."/>
            <person name="Andersen J.H."/>
            <person name="Hansen E.H."/>
            <person name="Altermark B."/>
            <person name="Li C."/>
            <person name="Kuhnert E."/>
            <person name="Cox R.J."/>
            <person name="Crous P.W."/>
            <person name="Spatafora J.W."/>
            <person name="Lail K."/>
            <person name="Amirebrahimi M."/>
            <person name="Lipzen A."/>
            <person name="Pangilinan J."/>
            <person name="Andreopoulos W."/>
            <person name="Hayes R.D."/>
            <person name="Ng V."/>
            <person name="Grigoriev I.V."/>
            <person name="Jackson S.A."/>
            <person name="Sutton T.D.S."/>
            <person name="Dobson A.D.W."/>
            <person name="Rama T."/>
        </authorList>
    </citation>
    <scope>NUCLEOTIDE SEQUENCE</scope>
    <source>
        <strain evidence="8">TS7</strain>
    </source>
</reference>
<dbReference type="GeneID" id="70297688"/>
<dbReference type="OrthoDB" id="2593732at2759"/>
<dbReference type="GO" id="GO:0008270">
    <property type="term" value="F:zinc ion binding"/>
    <property type="evidence" value="ECO:0007669"/>
    <property type="project" value="InterPro"/>
</dbReference>
<dbReference type="EMBL" id="MU251253">
    <property type="protein sequence ID" value="KAG9254833.1"/>
    <property type="molecule type" value="Genomic_DNA"/>
</dbReference>
<dbReference type="PANTHER" id="PTHR36206:SF16">
    <property type="entry name" value="TRANSCRIPTION FACTOR DOMAIN-CONTAINING PROTEIN-RELATED"/>
    <property type="match status" value="1"/>
</dbReference>
<name>A0A9P8CPR5_9HYPO</name>
<dbReference type="InterPro" id="IPR036864">
    <property type="entry name" value="Zn2-C6_fun-type_DNA-bd_sf"/>
</dbReference>
<proteinExistence type="predicted"/>
<dbReference type="Pfam" id="PF00172">
    <property type="entry name" value="Zn_clus"/>
    <property type="match status" value="1"/>
</dbReference>
<evidence type="ECO:0000256" key="5">
    <source>
        <dbReference type="ARBA" id="ARBA00023163"/>
    </source>
</evidence>
<accession>A0A9P8CPR5</accession>
<dbReference type="AlphaFoldDB" id="A0A9P8CPR5"/>
<dbReference type="Proteomes" id="UP000887229">
    <property type="component" value="Unassembled WGS sequence"/>
</dbReference>
<dbReference type="InterPro" id="IPR001138">
    <property type="entry name" value="Zn2Cys6_DnaBD"/>
</dbReference>
<dbReference type="Gene3D" id="4.10.240.10">
    <property type="entry name" value="Zn(2)-C6 fungal-type DNA-binding domain"/>
    <property type="match status" value="1"/>
</dbReference>
<dbReference type="CDD" id="cd00067">
    <property type="entry name" value="GAL4"/>
    <property type="match status" value="1"/>
</dbReference>
<dbReference type="RefSeq" id="XP_046118757.1">
    <property type="nucleotide sequence ID" value="XM_046266785.1"/>
</dbReference>
<evidence type="ECO:0000256" key="1">
    <source>
        <dbReference type="ARBA" id="ARBA00022723"/>
    </source>
</evidence>
<gene>
    <name evidence="8" type="ORF">F5Z01DRAFT_736535</name>
</gene>
<dbReference type="InterPro" id="IPR052360">
    <property type="entry name" value="Transcr_Regulatory_Proteins"/>
</dbReference>
<sequence>MARKGSEKRRTGCTTCKKRRVKCDEARPVCTRCRSVQRQCSYLEPPVGSYTWLHLLQARPSIAAPPPAAVTLPPQQARSLDYFRNVVAPSLGGRLDSTFWTTPVMQLAMSEAAAMHGMLAISMLHEGFEPSWKEGSNDDQAALMHYSHALRLIATERNTSVVLILSILFTCIEFLRGNTEAAITHCRHGIILSNAPGSRDTAVSAVLRHLSVFPYFFASGEFPVPATNAPAVRDVSTAALAMDELVGRAIRLVRSMDGYRLGLEGATIPIDVWHTQRALLRDLASWRKAFEALTERSKKQESAGCALLLMRFLVCWIWTSIAPYREETASDTFQDEFAQIVELARHGPQDERQERKFTFGMGVSPLLHFVIIKCRHLSIRLAALESVRTMGRRRESLWDSVTMYAIGKCIIEREHGIVVTQGMTAPGGERLPDDESRIRDSYLEDEVLEERDNQGNVLLRRKMFLFVRDGEAISRTSSWISIPSP</sequence>
<dbReference type="PROSITE" id="PS50048">
    <property type="entry name" value="ZN2_CY6_FUNGAL_2"/>
    <property type="match status" value="1"/>
</dbReference>
<dbReference type="InterPro" id="IPR021858">
    <property type="entry name" value="Fun_TF"/>
</dbReference>
<organism evidence="8 9">
    <name type="scientific">Emericellopsis atlantica</name>
    <dbReference type="NCBI Taxonomy" id="2614577"/>
    <lineage>
        <taxon>Eukaryota</taxon>
        <taxon>Fungi</taxon>
        <taxon>Dikarya</taxon>
        <taxon>Ascomycota</taxon>
        <taxon>Pezizomycotina</taxon>
        <taxon>Sordariomycetes</taxon>
        <taxon>Hypocreomycetidae</taxon>
        <taxon>Hypocreales</taxon>
        <taxon>Bionectriaceae</taxon>
        <taxon>Emericellopsis</taxon>
    </lineage>
</organism>
<comment type="caution">
    <text evidence="8">The sequence shown here is derived from an EMBL/GenBank/DDBJ whole genome shotgun (WGS) entry which is preliminary data.</text>
</comment>
<evidence type="ECO:0000256" key="4">
    <source>
        <dbReference type="ARBA" id="ARBA00023125"/>
    </source>
</evidence>
<feature type="domain" description="Zn(2)-C6 fungal-type" evidence="7">
    <location>
        <begin position="12"/>
        <end position="42"/>
    </location>
</feature>
<keyword evidence="4" id="KW-0238">DNA-binding</keyword>
<dbReference type="PANTHER" id="PTHR36206">
    <property type="entry name" value="ASPERCRYPTIN BIOSYNTHESIS CLUSTER-SPECIFIC TRANSCRIPTION REGULATOR ATNN-RELATED"/>
    <property type="match status" value="1"/>
</dbReference>
<dbReference type="PROSITE" id="PS00463">
    <property type="entry name" value="ZN2_CY6_FUNGAL_1"/>
    <property type="match status" value="1"/>
</dbReference>
<evidence type="ECO:0000259" key="7">
    <source>
        <dbReference type="PROSITE" id="PS50048"/>
    </source>
</evidence>
<keyword evidence="5" id="KW-0804">Transcription</keyword>
<evidence type="ECO:0000256" key="2">
    <source>
        <dbReference type="ARBA" id="ARBA00022833"/>
    </source>
</evidence>
<protein>
    <submittedName>
        <fullName evidence="8">C6 zinc finger domain-containing protein</fullName>
    </submittedName>
</protein>
<dbReference type="SMART" id="SM00066">
    <property type="entry name" value="GAL4"/>
    <property type="match status" value="1"/>
</dbReference>
<dbReference type="SUPFAM" id="SSF57701">
    <property type="entry name" value="Zn2/Cys6 DNA-binding domain"/>
    <property type="match status" value="1"/>
</dbReference>
<keyword evidence="2" id="KW-0862">Zinc</keyword>
<evidence type="ECO:0000256" key="3">
    <source>
        <dbReference type="ARBA" id="ARBA00023015"/>
    </source>
</evidence>
<keyword evidence="9" id="KW-1185">Reference proteome</keyword>
<evidence type="ECO:0000313" key="9">
    <source>
        <dbReference type="Proteomes" id="UP000887229"/>
    </source>
</evidence>
<dbReference type="Pfam" id="PF11951">
    <property type="entry name" value="Fungal_trans_2"/>
    <property type="match status" value="1"/>
</dbReference>
<dbReference type="GO" id="GO:0003677">
    <property type="term" value="F:DNA binding"/>
    <property type="evidence" value="ECO:0007669"/>
    <property type="project" value="UniProtKB-KW"/>
</dbReference>